<dbReference type="CDD" id="cd03001">
    <property type="entry name" value="PDI_a_P5"/>
    <property type="match status" value="1"/>
</dbReference>
<evidence type="ECO:0000256" key="5">
    <source>
        <dbReference type="ARBA" id="ARBA00022723"/>
    </source>
</evidence>
<feature type="region of interest" description="Disordered" evidence="18">
    <location>
        <begin position="633"/>
        <end position="703"/>
    </location>
</feature>
<evidence type="ECO:0000313" key="23">
    <source>
        <dbReference type="Proteomes" id="UP000466442"/>
    </source>
</evidence>
<keyword evidence="10" id="KW-0862">Zinc</keyword>
<dbReference type="GO" id="GO:0008270">
    <property type="term" value="F:zinc ion binding"/>
    <property type="evidence" value="ECO:0007669"/>
    <property type="project" value="UniProtKB-KW"/>
</dbReference>
<dbReference type="InterPro" id="IPR036249">
    <property type="entry name" value="Thioredoxin-like_sf"/>
</dbReference>
<dbReference type="NCBIfam" id="TIGR01126">
    <property type="entry name" value="pdi_dom"/>
    <property type="match status" value="1"/>
</dbReference>
<evidence type="ECO:0000256" key="9">
    <source>
        <dbReference type="ARBA" id="ARBA00022824"/>
    </source>
</evidence>
<evidence type="ECO:0000256" key="19">
    <source>
        <dbReference type="SAM" id="SignalP"/>
    </source>
</evidence>
<evidence type="ECO:0000256" key="16">
    <source>
        <dbReference type="RuleBase" id="RU004208"/>
    </source>
</evidence>
<dbReference type="GO" id="GO:0003756">
    <property type="term" value="F:protein disulfide isomerase activity"/>
    <property type="evidence" value="ECO:0007669"/>
    <property type="project" value="UniProtKB-EC"/>
</dbReference>
<dbReference type="FunFam" id="3.40.30.10:FF:000032">
    <property type="entry name" value="Protein disulfide-isomerase A6 homolog"/>
    <property type="match status" value="1"/>
</dbReference>
<keyword evidence="6 19" id="KW-0732">Signal</keyword>
<accession>A0A8S9X6H0</accession>
<dbReference type="InterPro" id="IPR038441">
    <property type="entry name" value="THAP_Znf_sf"/>
</dbReference>
<feature type="region of interest" description="Disordered" evidence="18">
    <location>
        <begin position="582"/>
        <end position="620"/>
    </location>
</feature>
<comment type="caution">
    <text evidence="22">The sequence shown here is derived from an EMBL/GenBank/DDBJ whole genome shotgun (WGS) entry which is preliminary data.</text>
</comment>
<feature type="chain" id="PRO_5035788384" description="protein disulfide-isomerase" evidence="19">
    <location>
        <begin position="20"/>
        <end position="886"/>
    </location>
</feature>
<evidence type="ECO:0000256" key="11">
    <source>
        <dbReference type="ARBA" id="ARBA00023125"/>
    </source>
</evidence>
<feature type="coiled-coil region" evidence="17">
    <location>
        <begin position="795"/>
        <end position="843"/>
    </location>
</feature>
<dbReference type="Pfam" id="PF24541">
    <property type="entry name" value="Thioredox_PDIA6_C"/>
    <property type="match status" value="1"/>
</dbReference>
<evidence type="ECO:0000256" key="18">
    <source>
        <dbReference type="SAM" id="MobiDB-lite"/>
    </source>
</evidence>
<dbReference type="Gene3D" id="6.20.210.20">
    <property type="entry name" value="THAP domain"/>
    <property type="match status" value="1"/>
</dbReference>
<feature type="domain" description="THAP-type" evidence="20">
    <location>
        <begin position="419"/>
        <end position="504"/>
    </location>
</feature>
<evidence type="ECO:0000256" key="10">
    <source>
        <dbReference type="ARBA" id="ARBA00022833"/>
    </source>
</evidence>
<dbReference type="GO" id="GO:0015035">
    <property type="term" value="F:protein-disulfide reductase activity"/>
    <property type="evidence" value="ECO:0007669"/>
    <property type="project" value="TreeGrafter"/>
</dbReference>
<keyword evidence="8 15" id="KW-0863">Zinc-finger</keyword>
<keyword evidence="11 15" id="KW-0238">DNA-binding</keyword>
<feature type="compositionally biased region" description="Basic and acidic residues" evidence="18">
    <location>
        <begin position="724"/>
        <end position="733"/>
    </location>
</feature>
<evidence type="ECO:0000256" key="14">
    <source>
        <dbReference type="ARBA" id="ARBA00023284"/>
    </source>
</evidence>
<evidence type="ECO:0000256" key="7">
    <source>
        <dbReference type="ARBA" id="ARBA00022737"/>
    </source>
</evidence>
<dbReference type="InterPro" id="IPR006612">
    <property type="entry name" value="THAP_Znf"/>
</dbReference>
<keyword evidence="17" id="KW-0175">Coiled coil</keyword>
<feature type="compositionally biased region" description="Basic residues" evidence="18">
    <location>
        <begin position="509"/>
        <end position="522"/>
    </location>
</feature>
<dbReference type="PROSITE" id="PS00194">
    <property type="entry name" value="THIOREDOXIN_1"/>
    <property type="match status" value="1"/>
</dbReference>
<dbReference type="GO" id="GO:0003677">
    <property type="term" value="F:DNA binding"/>
    <property type="evidence" value="ECO:0007669"/>
    <property type="project" value="UniProtKB-UniRule"/>
</dbReference>
<dbReference type="EMBL" id="WIXP02000009">
    <property type="protein sequence ID" value="KAF6204587.1"/>
    <property type="molecule type" value="Genomic_DNA"/>
</dbReference>
<dbReference type="PRINTS" id="PR00421">
    <property type="entry name" value="THIOREDOXIN"/>
</dbReference>
<evidence type="ECO:0000256" key="13">
    <source>
        <dbReference type="ARBA" id="ARBA00023235"/>
    </source>
</evidence>
<evidence type="ECO:0000256" key="8">
    <source>
        <dbReference type="ARBA" id="ARBA00022771"/>
    </source>
</evidence>
<dbReference type="SMART" id="SM00692">
    <property type="entry name" value="DM3"/>
    <property type="match status" value="1"/>
</dbReference>
<dbReference type="AlphaFoldDB" id="A0A8S9X6H0"/>
<dbReference type="InterPro" id="IPR013766">
    <property type="entry name" value="Thioredoxin_domain"/>
</dbReference>
<feature type="domain" description="Thioredoxin" evidence="21">
    <location>
        <begin position="13"/>
        <end position="136"/>
    </location>
</feature>
<comment type="catalytic activity">
    <reaction evidence="1">
        <text>Catalyzes the rearrangement of -S-S- bonds in proteins.</text>
        <dbReference type="EC" id="5.3.4.1"/>
    </reaction>
</comment>
<dbReference type="OrthoDB" id="10264505at2759"/>
<evidence type="ECO:0000256" key="3">
    <source>
        <dbReference type="ARBA" id="ARBA00006347"/>
    </source>
</evidence>
<dbReference type="Pfam" id="PF00085">
    <property type="entry name" value="Thioredoxin"/>
    <property type="match status" value="2"/>
</dbReference>
<evidence type="ECO:0000256" key="4">
    <source>
        <dbReference type="ARBA" id="ARBA00012723"/>
    </source>
</evidence>
<dbReference type="GO" id="GO:0005788">
    <property type="term" value="C:endoplasmic reticulum lumen"/>
    <property type="evidence" value="ECO:0007669"/>
    <property type="project" value="UniProtKB-SubCell"/>
</dbReference>
<evidence type="ECO:0000256" key="1">
    <source>
        <dbReference type="ARBA" id="ARBA00001182"/>
    </source>
</evidence>
<keyword evidence="13" id="KW-0413">Isomerase</keyword>
<dbReference type="GO" id="GO:0034976">
    <property type="term" value="P:response to endoplasmic reticulum stress"/>
    <property type="evidence" value="ECO:0007669"/>
    <property type="project" value="TreeGrafter"/>
</dbReference>
<evidence type="ECO:0000256" key="12">
    <source>
        <dbReference type="ARBA" id="ARBA00023157"/>
    </source>
</evidence>
<feature type="region of interest" description="Disordered" evidence="18">
    <location>
        <begin position="500"/>
        <end position="570"/>
    </location>
</feature>
<dbReference type="CDD" id="cd02983">
    <property type="entry name" value="P5_C"/>
    <property type="match status" value="1"/>
</dbReference>
<keyword evidence="9" id="KW-0256">Endoplasmic reticulum</keyword>
<evidence type="ECO:0000259" key="20">
    <source>
        <dbReference type="PROSITE" id="PS50950"/>
    </source>
</evidence>
<name>A0A8S9X6H0_APOLU</name>
<gene>
    <name evidence="22" type="ORF">GE061_018747</name>
</gene>
<feature type="compositionally biased region" description="Basic and acidic residues" evidence="18">
    <location>
        <begin position="682"/>
        <end position="702"/>
    </location>
</feature>
<comment type="similarity">
    <text evidence="3 16">Belongs to the protein disulfide isomerase family.</text>
</comment>
<keyword evidence="23" id="KW-1185">Reference proteome</keyword>
<keyword evidence="5" id="KW-0479">Metal-binding</keyword>
<dbReference type="InterPro" id="IPR005788">
    <property type="entry name" value="PDI_thioredoxin-like_dom"/>
</dbReference>
<comment type="subcellular location">
    <subcellularLocation>
        <location evidence="2">Endoplasmic reticulum lumen</location>
    </subcellularLocation>
</comment>
<dbReference type="SUPFAM" id="SSF57716">
    <property type="entry name" value="Glucocorticoid receptor-like (DNA-binding domain)"/>
    <property type="match status" value="1"/>
</dbReference>
<dbReference type="PANTHER" id="PTHR45815">
    <property type="entry name" value="PROTEIN DISULFIDE-ISOMERASE A6"/>
    <property type="match status" value="1"/>
</dbReference>
<evidence type="ECO:0000259" key="21">
    <source>
        <dbReference type="PROSITE" id="PS51352"/>
    </source>
</evidence>
<feature type="compositionally biased region" description="Basic and acidic residues" evidence="18">
    <location>
        <begin position="589"/>
        <end position="604"/>
    </location>
</feature>
<evidence type="ECO:0000256" key="15">
    <source>
        <dbReference type="PROSITE-ProRule" id="PRU00309"/>
    </source>
</evidence>
<dbReference type="InterPro" id="IPR057305">
    <property type="entry name" value="Thioredox_PDIA6_C"/>
</dbReference>
<dbReference type="SUPFAM" id="SSF52833">
    <property type="entry name" value="Thioredoxin-like"/>
    <property type="match status" value="3"/>
</dbReference>
<dbReference type="EC" id="5.3.4.1" evidence="4"/>
<feature type="compositionally biased region" description="Basic and acidic residues" evidence="18">
    <location>
        <begin position="762"/>
        <end position="779"/>
    </location>
</feature>
<keyword evidence="12" id="KW-1015">Disulfide bond</keyword>
<dbReference type="Proteomes" id="UP000466442">
    <property type="component" value="Linkage Group LG9"/>
</dbReference>
<proteinExistence type="inferred from homology"/>
<keyword evidence="7" id="KW-0677">Repeat</keyword>
<dbReference type="PANTHER" id="PTHR45815:SF3">
    <property type="entry name" value="PROTEIN DISULFIDE-ISOMERASE A6"/>
    <property type="match status" value="1"/>
</dbReference>
<dbReference type="InterPro" id="IPR017937">
    <property type="entry name" value="Thioredoxin_CS"/>
</dbReference>
<reference evidence="22" key="1">
    <citation type="journal article" date="2021" name="Mol. Ecol. Resour.">
        <title>Apolygus lucorum genome provides insights into omnivorousness and mesophyll feeding.</title>
        <authorList>
            <person name="Liu Y."/>
            <person name="Liu H."/>
            <person name="Wang H."/>
            <person name="Huang T."/>
            <person name="Liu B."/>
            <person name="Yang B."/>
            <person name="Yin L."/>
            <person name="Li B."/>
            <person name="Zhang Y."/>
            <person name="Zhang S."/>
            <person name="Jiang F."/>
            <person name="Zhang X."/>
            <person name="Ren Y."/>
            <person name="Wang B."/>
            <person name="Wang S."/>
            <person name="Lu Y."/>
            <person name="Wu K."/>
            <person name="Fan W."/>
            <person name="Wang G."/>
        </authorList>
    </citation>
    <scope>NUCLEOTIDE SEQUENCE</scope>
    <source>
        <strain evidence="22">12Hb</strain>
    </source>
</reference>
<dbReference type="CDD" id="cd02961">
    <property type="entry name" value="PDI_a_family"/>
    <property type="match status" value="1"/>
</dbReference>
<organism evidence="22 23">
    <name type="scientific">Apolygus lucorum</name>
    <name type="common">Small green plant bug</name>
    <name type="synonym">Lygocoris lucorum</name>
    <dbReference type="NCBI Taxonomy" id="248454"/>
    <lineage>
        <taxon>Eukaryota</taxon>
        <taxon>Metazoa</taxon>
        <taxon>Ecdysozoa</taxon>
        <taxon>Arthropoda</taxon>
        <taxon>Hexapoda</taxon>
        <taxon>Insecta</taxon>
        <taxon>Pterygota</taxon>
        <taxon>Neoptera</taxon>
        <taxon>Paraneoptera</taxon>
        <taxon>Hemiptera</taxon>
        <taxon>Heteroptera</taxon>
        <taxon>Panheteroptera</taxon>
        <taxon>Cimicomorpha</taxon>
        <taxon>Miridae</taxon>
        <taxon>Mirini</taxon>
        <taxon>Apolygus</taxon>
    </lineage>
</organism>
<dbReference type="PROSITE" id="PS51352">
    <property type="entry name" value="THIOREDOXIN_2"/>
    <property type="match status" value="2"/>
</dbReference>
<sequence length="886" mass="99259">MIMKSTFFLFAAIVVAVSANDLIFTKDSKNVVELTPDTWEEKVVNSKDYWLVVFYAPWCGHSKNLVPEIEKVSKLYSGMINFGAYDADRYQDIRKRYSLKGFPNVLLFGAEKGKPVTFSSSRTASELSRFLLKYISDRVNKAFPQEKPPPPKEEVVELTDSNFDKLVLNSDDMWLVEFFAPWCGHCKNLAPQWAEAARQLAGKVKLGALDATAHQVKANQFRIQGYPTIKYFAPGSKSSSDAEAYEGGRTASDIVAWALDKLAKNVKPPEIKQILSEKDFEEACEQPLCVISVLPHILDCNAACRNDYINTLNAMGEKFKQKLWGWVWAEAGAQPDLETALEIGGFGYPAMAVLNAKKLKFSILRGSFSNDGINEFLRELSYGRGRTAGLRSGKLPSVQASQPWDGKDGELPADEDIDLSDVSLDDIKEEFNRTDRGKKKMGVGFHCFPKDKNLRNQWVQAVRWDNWAPDDNSKVCTEHFSESDITRTYVSGPRLKENAVPTIFPAHPGHLRKSVKTRKPPKPRGVPVAKAALSPCSTSKREQDDQPSIELKPRDELPTEHSSVQTPKPPEVIVELLSIAPTPTSGLEQDGHPPIELEPRDQLHQDFSVQNRKRPKPRGVMYEFLATLPVEATASLSTSRPEQDNHPSNELQPRNPTKPPEVIVELLATLPVEDAPSPCSKSRLEIDDHPSNELDSQNHPKPPEVIIDLTATLPVEATPSTSKSRLEVADHPSNELQPRNPPKPKEVVIDLLSTPSSTTRLGVDDHPSSMSKPRYEPPTKDFSVQVNELSTVRSLNNLENQNKHLSWKLEQLTSKLDEKSRVIKNLRKVNTRLKKRTSNLKEMVTLLKSKHLVTEKNTISLETMETLDDLFLRSSDDDEEASSPEL</sequence>
<protein>
    <recommendedName>
        <fullName evidence="4">protein disulfide-isomerase</fullName>
        <ecNumber evidence="4">5.3.4.1</ecNumber>
    </recommendedName>
</protein>
<dbReference type="Gene3D" id="3.40.30.10">
    <property type="entry name" value="Glutaredoxin"/>
    <property type="match status" value="2"/>
</dbReference>
<feature type="region of interest" description="Disordered" evidence="18">
    <location>
        <begin position="717"/>
        <end position="780"/>
    </location>
</feature>
<evidence type="ECO:0000256" key="2">
    <source>
        <dbReference type="ARBA" id="ARBA00004319"/>
    </source>
</evidence>
<feature type="region of interest" description="Disordered" evidence="18">
    <location>
        <begin position="393"/>
        <end position="412"/>
    </location>
</feature>
<dbReference type="Pfam" id="PF05485">
    <property type="entry name" value="THAP"/>
    <property type="match status" value="1"/>
</dbReference>
<evidence type="ECO:0000313" key="22">
    <source>
        <dbReference type="EMBL" id="KAF6204587.1"/>
    </source>
</evidence>
<evidence type="ECO:0000256" key="17">
    <source>
        <dbReference type="SAM" id="Coils"/>
    </source>
</evidence>
<keyword evidence="14" id="KW-0676">Redox-active center</keyword>
<evidence type="ECO:0000256" key="6">
    <source>
        <dbReference type="ARBA" id="ARBA00022729"/>
    </source>
</evidence>
<feature type="domain" description="Thioredoxin" evidence="21">
    <location>
        <begin position="137"/>
        <end position="264"/>
    </location>
</feature>
<dbReference type="PROSITE" id="PS50950">
    <property type="entry name" value="ZF_THAP"/>
    <property type="match status" value="1"/>
</dbReference>
<feature type="signal peptide" evidence="19">
    <location>
        <begin position="1"/>
        <end position="19"/>
    </location>
</feature>
<dbReference type="SMART" id="SM00980">
    <property type="entry name" value="THAP"/>
    <property type="match status" value="1"/>
</dbReference>